<dbReference type="Pfam" id="PF00234">
    <property type="entry name" value="Tryp_alpha_amyl"/>
    <property type="match status" value="1"/>
</dbReference>
<proteinExistence type="inferred from homology"/>
<dbReference type="CDD" id="cd01960">
    <property type="entry name" value="nsLTP1"/>
    <property type="match status" value="1"/>
</dbReference>
<dbReference type="InterPro" id="IPR000528">
    <property type="entry name" value="Plant_nsLTP"/>
</dbReference>
<dbReference type="PANTHER" id="PTHR33076">
    <property type="entry name" value="NON-SPECIFIC LIPID-TRANSFER PROTEIN 2-RELATED"/>
    <property type="match status" value="1"/>
</dbReference>
<feature type="domain" description="Bifunctional inhibitor/plant lipid transfer protein/seed storage helical" evidence="4">
    <location>
        <begin position="37"/>
        <end position="105"/>
    </location>
</feature>
<feature type="signal peptide" evidence="3">
    <location>
        <begin position="1"/>
        <end position="25"/>
    </location>
</feature>
<dbReference type="InterPro" id="IPR036312">
    <property type="entry name" value="Bifun_inhib/LTP/seed_sf"/>
</dbReference>
<organism evidence="5 6">
    <name type="scientific">Senna tora</name>
    <dbReference type="NCBI Taxonomy" id="362788"/>
    <lineage>
        <taxon>Eukaryota</taxon>
        <taxon>Viridiplantae</taxon>
        <taxon>Streptophyta</taxon>
        <taxon>Embryophyta</taxon>
        <taxon>Tracheophyta</taxon>
        <taxon>Spermatophyta</taxon>
        <taxon>Magnoliopsida</taxon>
        <taxon>eudicotyledons</taxon>
        <taxon>Gunneridae</taxon>
        <taxon>Pentapetalae</taxon>
        <taxon>rosids</taxon>
        <taxon>fabids</taxon>
        <taxon>Fabales</taxon>
        <taxon>Fabaceae</taxon>
        <taxon>Caesalpinioideae</taxon>
        <taxon>Cassia clade</taxon>
        <taxon>Senna</taxon>
    </lineage>
</organism>
<keyword evidence="2" id="KW-1015">Disulfide bond</keyword>
<keyword evidence="6" id="KW-1185">Reference proteome</keyword>
<evidence type="ECO:0000256" key="2">
    <source>
        <dbReference type="ARBA" id="ARBA00023157"/>
    </source>
</evidence>
<dbReference type="SUPFAM" id="SSF47699">
    <property type="entry name" value="Bifunctional inhibitor/lipid-transfer protein/seed storage 2S albumin"/>
    <property type="match status" value="1"/>
</dbReference>
<dbReference type="PRINTS" id="PR00382">
    <property type="entry name" value="LIPIDTRNSFER"/>
</dbReference>
<comment type="caution">
    <text evidence="5">The sequence shown here is derived from an EMBL/GenBank/DDBJ whole genome shotgun (WGS) entry which is preliminary data.</text>
</comment>
<comment type="similarity">
    <text evidence="1">Belongs to the plant LTP family.</text>
</comment>
<feature type="chain" id="PRO_5032410990" evidence="3">
    <location>
        <begin position="26"/>
        <end position="117"/>
    </location>
</feature>
<evidence type="ECO:0000313" key="5">
    <source>
        <dbReference type="EMBL" id="KAF7833387.1"/>
    </source>
</evidence>
<dbReference type="OrthoDB" id="1403824at2759"/>
<dbReference type="EMBL" id="JAAIUW010000005">
    <property type="protein sequence ID" value="KAF7833387.1"/>
    <property type="molecule type" value="Genomic_DNA"/>
</dbReference>
<evidence type="ECO:0000313" key="6">
    <source>
        <dbReference type="Proteomes" id="UP000634136"/>
    </source>
</evidence>
<dbReference type="InterPro" id="IPR016140">
    <property type="entry name" value="Bifunc_inhib/LTP/seed_store"/>
</dbReference>
<gene>
    <name evidence="5" type="ORF">G2W53_015720</name>
</gene>
<evidence type="ECO:0000259" key="4">
    <source>
        <dbReference type="Pfam" id="PF00234"/>
    </source>
</evidence>
<dbReference type="Gene3D" id="1.10.110.10">
    <property type="entry name" value="Plant lipid-transfer and hydrophobic proteins"/>
    <property type="match status" value="1"/>
</dbReference>
<dbReference type="Proteomes" id="UP000634136">
    <property type="component" value="Unassembled WGS sequence"/>
</dbReference>
<protein>
    <submittedName>
        <fullName evidence="5">Non-specific lipid-transfer protein A</fullName>
    </submittedName>
</protein>
<dbReference type="GO" id="GO:0006869">
    <property type="term" value="P:lipid transport"/>
    <property type="evidence" value="ECO:0007669"/>
    <property type="project" value="InterPro"/>
</dbReference>
<evidence type="ECO:0000256" key="3">
    <source>
        <dbReference type="SAM" id="SignalP"/>
    </source>
</evidence>
<keyword evidence="3" id="KW-0732">Signal</keyword>
<reference evidence="5" key="1">
    <citation type="submission" date="2020-09" db="EMBL/GenBank/DDBJ databases">
        <title>Genome-Enabled Discovery of Anthraquinone Biosynthesis in Senna tora.</title>
        <authorList>
            <person name="Kang S.-H."/>
            <person name="Pandey R.P."/>
            <person name="Lee C.-M."/>
            <person name="Sim J.-S."/>
            <person name="Jeong J.-T."/>
            <person name="Choi B.-S."/>
            <person name="Jung M."/>
            <person name="Ginzburg D."/>
            <person name="Zhao K."/>
            <person name="Won S.Y."/>
            <person name="Oh T.-J."/>
            <person name="Yu Y."/>
            <person name="Kim N.-H."/>
            <person name="Lee O.R."/>
            <person name="Lee T.-H."/>
            <person name="Bashyal P."/>
            <person name="Kim T.-S."/>
            <person name="Lee W.-H."/>
            <person name="Kawkins C."/>
            <person name="Kim C.-K."/>
            <person name="Kim J.S."/>
            <person name="Ahn B.O."/>
            <person name="Rhee S.Y."/>
            <person name="Sohng J.K."/>
        </authorList>
    </citation>
    <scope>NUCLEOTIDE SEQUENCE</scope>
    <source>
        <tissue evidence="5">Leaf</tissue>
    </source>
</reference>
<accession>A0A835CAJ5</accession>
<dbReference type="GO" id="GO:0008289">
    <property type="term" value="F:lipid binding"/>
    <property type="evidence" value="ECO:0007669"/>
    <property type="project" value="InterPro"/>
</dbReference>
<dbReference type="AlphaFoldDB" id="A0A835CAJ5"/>
<sequence length="117" mass="13101">MKVVAVAIVAGLAIMMMCMIEPMQATIDECLKLKFAFYPCLQYLEGFTKKPCHACCKGMKTIKSLTPTREDRRDACRCLKEGIAHIPIIIDYRVIALPQNCRVDMGVPISKDTICSE</sequence>
<name>A0A835CAJ5_9FABA</name>
<evidence type="ECO:0000256" key="1">
    <source>
        <dbReference type="ARBA" id="ARBA00009748"/>
    </source>
</evidence>